<feature type="transmembrane region" description="Helical" evidence="1">
    <location>
        <begin position="40"/>
        <end position="57"/>
    </location>
</feature>
<feature type="transmembrane region" description="Helical" evidence="1">
    <location>
        <begin position="9"/>
        <end position="28"/>
    </location>
</feature>
<sequence>MKIISGKPLPIKLLIILIIIFYALSFLISDNLLRGLSGTLGLFFLLDLIVLSILRLINYGRNRQAKK</sequence>
<dbReference type="Proteomes" id="UP000230505">
    <property type="component" value="Unassembled WGS sequence"/>
</dbReference>
<dbReference type="EMBL" id="PFHV01000081">
    <property type="protein sequence ID" value="PIX02922.1"/>
    <property type="molecule type" value="Genomic_DNA"/>
</dbReference>
<organism evidence="2 3">
    <name type="scientific">bacterium (Candidatus Gribaldobacteria) CG_4_8_14_3_um_filter_42_11</name>
    <dbReference type="NCBI Taxonomy" id="2014267"/>
    <lineage>
        <taxon>Bacteria</taxon>
        <taxon>Candidatus Gribaldobacteria</taxon>
    </lineage>
</organism>
<accession>A0A2M7IXM1</accession>
<reference evidence="3" key="1">
    <citation type="submission" date="2017-09" db="EMBL/GenBank/DDBJ databases">
        <title>Depth-based differentiation of microbial function through sediment-hosted aquifers and enrichment of novel symbionts in the deep terrestrial subsurface.</title>
        <authorList>
            <person name="Probst A.J."/>
            <person name="Ladd B."/>
            <person name="Jarett J.K."/>
            <person name="Geller-Mcgrath D.E."/>
            <person name="Sieber C.M.K."/>
            <person name="Emerson J.B."/>
            <person name="Anantharaman K."/>
            <person name="Thomas B.C."/>
            <person name="Malmstrom R."/>
            <person name="Stieglmeier M."/>
            <person name="Klingl A."/>
            <person name="Woyke T."/>
            <person name="Ryan C.M."/>
            <person name="Banfield J.F."/>
        </authorList>
    </citation>
    <scope>NUCLEOTIDE SEQUENCE [LARGE SCALE GENOMIC DNA]</scope>
</reference>
<name>A0A2M7IXM1_9BACT</name>
<proteinExistence type="predicted"/>
<gene>
    <name evidence="2" type="ORF">COZ78_03055</name>
</gene>
<protein>
    <submittedName>
        <fullName evidence="2">Uncharacterized protein</fullName>
    </submittedName>
</protein>
<comment type="caution">
    <text evidence="2">The sequence shown here is derived from an EMBL/GenBank/DDBJ whole genome shotgun (WGS) entry which is preliminary data.</text>
</comment>
<keyword evidence="1" id="KW-0812">Transmembrane</keyword>
<keyword evidence="1" id="KW-1133">Transmembrane helix</keyword>
<evidence type="ECO:0000313" key="3">
    <source>
        <dbReference type="Proteomes" id="UP000230505"/>
    </source>
</evidence>
<dbReference type="AlphaFoldDB" id="A0A2M7IXM1"/>
<evidence type="ECO:0000313" key="2">
    <source>
        <dbReference type="EMBL" id="PIX02922.1"/>
    </source>
</evidence>
<evidence type="ECO:0000256" key="1">
    <source>
        <dbReference type="SAM" id="Phobius"/>
    </source>
</evidence>
<keyword evidence="1" id="KW-0472">Membrane</keyword>